<feature type="region of interest" description="Disordered" evidence="1">
    <location>
        <begin position="1"/>
        <end position="36"/>
    </location>
</feature>
<reference evidence="2" key="1">
    <citation type="journal article" date="2019" name="Sci. Rep.">
        <title>Draft genome of Tanacetum cinerariifolium, the natural source of mosquito coil.</title>
        <authorList>
            <person name="Yamashiro T."/>
            <person name="Shiraishi A."/>
            <person name="Satake H."/>
            <person name="Nakayama K."/>
        </authorList>
    </citation>
    <scope>NUCLEOTIDE SEQUENCE</scope>
</reference>
<dbReference type="AlphaFoldDB" id="A0A699W352"/>
<comment type="caution">
    <text evidence="2">The sequence shown here is derived from an EMBL/GenBank/DDBJ whole genome shotgun (WGS) entry which is preliminary data.</text>
</comment>
<feature type="non-terminal residue" evidence="2">
    <location>
        <position position="1"/>
    </location>
</feature>
<dbReference type="EMBL" id="BKCJ011503704">
    <property type="protein sequence ID" value="GFD38654.1"/>
    <property type="molecule type" value="Genomic_DNA"/>
</dbReference>
<organism evidence="2">
    <name type="scientific">Tanacetum cinerariifolium</name>
    <name type="common">Dalmatian daisy</name>
    <name type="synonym">Chrysanthemum cinerariifolium</name>
    <dbReference type="NCBI Taxonomy" id="118510"/>
    <lineage>
        <taxon>Eukaryota</taxon>
        <taxon>Viridiplantae</taxon>
        <taxon>Streptophyta</taxon>
        <taxon>Embryophyta</taxon>
        <taxon>Tracheophyta</taxon>
        <taxon>Spermatophyta</taxon>
        <taxon>Magnoliopsida</taxon>
        <taxon>eudicotyledons</taxon>
        <taxon>Gunneridae</taxon>
        <taxon>Pentapetalae</taxon>
        <taxon>asterids</taxon>
        <taxon>campanulids</taxon>
        <taxon>Asterales</taxon>
        <taxon>Asteraceae</taxon>
        <taxon>Asteroideae</taxon>
        <taxon>Anthemideae</taxon>
        <taxon>Anthemidinae</taxon>
        <taxon>Tanacetum</taxon>
    </lineage>
</organism>
<protein>
    <submittedName>
        <fullName evidence="2">Uncharacterized protein</fullName>
    </submittedName>
</protein>
<gene>
    <name evidence="2" type="ORF">Tci_910623</name>
</gene>
<evidence type="ECO:0000256" key="1">
    <source>
        <dbReference type="SAM" id="MobiDB-lite"/>
    </source>
</evidence>
<evidence type="ECO:0000313" key="2">
    <source>
        <dbReference type="EMBL" id="GFD38654.1"/>
    </source>
</evidence>
<name>A0A699W352_TANCI</name>
<proteinExistence type="predicted"/>
<accession>A0A699W352</accession>
<sequence length="36" mass="3912">RSRGGQLGIEGYQQMGRKGRSRGGQTGRHQLGNISK</sequence>